<evidence type="ECO:0000313" key="1">
    <source>
        <dbReference type="EMBL" id="KAJ9069448.1"/>
    </source>
</evidence>
<name>A0ACC2T4C8_9FUNG</name>
<organism evidence="1 2">
    <name type="scientific">Entomophthora muscae</name>
    <dbReference type="NCBI Taxonomy" id="34485"/>
    <lineage>
        <taxon>Eukaryota</taxon>
        <taxon>Fungi</taxon>
        <taxon>Fungi incertae sedis</taxon>
        <taxon>Zoopagomycota</taxon>
        <taxon>Entomophthoromycotina</taxon>
        <taxon>Entomophthoromycetes</taxon>
        <taxon>Entomophthorales</taxon>
        <taxon>Entomophthoraceae</taxon>
        <taxon>Entomophthora</taxon>
    </lineage>
</organism>
<protein>
    <submittedName>
        <fullName evidence="1">Uncharacterized protein</fullName>
    </submittedName>
</protein>
<gene>
    <name evidence="1" type="ORF">DSO57_1018368</name>
</gene>
<proteinExistence type="predicted"/>
<dbReference type="Proteomes" id="UP001165960">
    <property type="component" value="Unassembled WGS sequence"/>
</dbReference>
<accession>A0ACC2T4C8</accession>
<dbReference type="EMBL" id="QTSX02003630">
    <property type="protein sequence ID" value="KAJ9069448.1"/>
    <property type="molecule type" value="Genomic_DNA"/>
</dbReference>
<keyword evidence="2" id="KW-1185">Reference proteome</keyword>
<evidence type="ECO:0000313" key="2">
    <source>
        <dbReference type="Proteomes" id="UP001165960"/>
    </source>
</evidence>
<comment type="caution">
    <text evidence="1">The sequence shown here is derived from an EMBL/GenBank/DDBJ whole genome shotgun (WGS) entry which is preliminary data.</text>
</comment>
<reference evidence="1" key="1">
    <citation type="submission" date="2022-04" db="EMBL/GenBank/DDBJ databases">
        <title>Genome of the entomopathogenic fungus Entomophthora muscae.</title>
        <authorList>
            <person name="Elya C."/>
            <person name="Lovett B.R."/>
            <person name="Lee E."/>
            <person name="Macias A.M."/>
            <person name="Hajek A.E."/>
            <person name="De Bivort B.L."/>
            <person name="Kasson M.T."/>
            <person name="De Fine Licht H.H."/>
            <person name="Stajich J.E."/>
        </authorList>
    </citation>
    <scope>NUCLEOTIDE SEQUENCE</scope>
    <source>
        <strain evidence="1">Berkeley</strain>
    </source>
</reference>
<sequence length="92" mass="10143">MKMLSPFTNELWFMLSLHNLYDHVGEGLCTRVHRQPLIYAAVYSKLVPHRPTSPSEAPLHHHVTGYPPGHGGPPRTPRGGLITASVLDTPAL</sequence>